<protein>
    <recommendedName>
        <fullName evidence="5">Prolin-rich transmembrane protein</fullName>
    </recommendedName>
</protein>
<evidence type="ECO:0008006" key="5">
    <source>
        <dbReference type="Google" id="ProtNLM"/>
    </source>
</evidence>
<gene>
    <name evidence="3" type="ORF">SAMN05216402_0976</name>
</gene>
<keyword evidence="2" id="KW-0732">Signal</keyword>
<feature type="chain" id="PRO_5046131332" description="Prolin-rich transmembrane protein" evidence="2">
    <location>
        <begin position="24"/>
        <end position="197"/>
    </location>
</feature>
<evidence type="ECO:0000256" key="2">
    <source>
        <dbReference type="SAM" id="SignalP"/>
    </source>
</evidence>
<sequence>MTSALIKRRMAMAAALALTGWLAIQVDDQDEEGVIQLAHSTQRTPDRSRTATSDATASGAASQELSAALNWSVLSGRTRLVQEQDSRSADLFKPHDWYVASKPLEAPAPPPKPVAPEAPFSYLGKLEDSPQGTTFFLSENNKVYSVVAGQNIDSMWRLDTEDATTLNLTYLPLGQPRTLLKTAKPALPAEDGNQGAF</sequence>
<reference evidence="3 4" key="1">
    <citation type="submission" date="2016-10" db="EMBL/GenBank/DDBJ databases">
        <authorList>
            <person name="Varghese N."/>
            <person name="Submissions S."/>
        </authorList>
    </citation>
    <scope>NUCLEOTIDE SEQUENCE [LARGE SCALE GENOMIC DNA]</scope>
    <source>
        <strain evidence="3 4">Nl1</strain>
    </source>
</reference>
<dbReference type="Proteomes" id="UP000183471">
    <property type="component" value="Unassembled WGS sequence"/>
</dbReference>
<comment type="caution">
    <text evidence="3">The sequence shown here is derived from an EMBL/GenBank/DDBJ whole genome shotgun (WGS) entry which is preliminary data.</text>
</comment>
<feature type="region of interest" description="Disordered" evidence="1">
    <location>
        <begin position="39"/>
        <end position="59"/>
    </location>
</feature>
<evidence type="ECO:0000313" key="3">
    <source>
        <dbReference type="EMBL" id="SDQ46897.1"/>
    </source>
</evidence>
<evidence type="ECO:0000256" key="1">
    <source>
        <dbReference type="SAM" id="MobiDB-lite"/>
    </source>
</evidence>
<accession>A0ABY0TB28</accession>
<dbReference type="RefSeq" id="WP_074631073.1">
    <property type="nucleotide sequence ID" value="NZ_FNKY01000001.1"/>
</dbReference>
<feature type="signal peptide" evidence="2">
    <location>
        <begin position="1"/>
        <end position="23"/>
    </location>
</feature>
<proteinExistence type="predicted"/>
<name>A0ABY0TB28_9PROT</name>
<organism evidence="3 4">
    <name type="scientific">Nitrosospira multiformis</name>
    <dbReference type="NCBI Taxonomy" id="1231"/>
    <lineage>
        <taxon>Bacteria</taxon>
        <taxon>Pseudomonadati</taxon>
        <taxon>Pseudomonadota</taxon>
        <taxon>Betaproteobacteria</taxon>
        <taxon>Nitrosomonadales</taxon>
        <taxon>Nitrosomonadaceae</taxon>
        <taxon>Nitrosospira</taxon>
    </lineage>
</organism>
<dbReference type="EMBL" id="FNKY01000001">
    <property type="protein sequence ID" value="SDQ46897.1"/>
    <property type="molecule type" value="Genomic_DNA"/>
</dbReference>
<evidence type="ECO:0000313" key="4">
    <source>
        <dbReference type="Proteomes" id="UP000183471"/>
    </source>
</evidence>
<feature type="compositionally biased region" description="Low complexity" evidence="1">
    <location>
        <begin position="50"/>
        <end position="59"/>
    </location>
</feature>
<keyword evidence="4" id="KW-1185">Reference proteome</keyword>